<gene>
    <name evidence="3" type="ORF">SAMN04489807_1868</name>
</gene>
<dbReference type="PROSITE" id="PS51257">
    <property type="entry name" value="PROKAR_LIPOPROTEIN"/>
    <property type="match status" value="1"/>
</dbReference>
<feature type="compositionally biased region" description="Pro residues" evidence="1">
    <location>
        <begin position="33"/>
        <end position="42"/>
    </location>
</feature>
<keyword evidence="2" id="KW-0732">Signal</keyword>
<dbReference type="PROSITE" id="PS51318">
    <property type="entry name" value="TAT"/>
    <property type="match status" value="1"/>
</dbReference>
<proteinExistence type="predicted"/>
<reference evidence="4" key="1">
    <citation type="submission" date="2016-10" db="EMBL/GenBank/DDBJ databases">
        <authorList>
            <person name="Varghese N."/>
            <person name="Submissions S."/>
        </authorList>
    </citation>
    <scope>NUCLEOTIDE SEQUENCE [LARGE SCALE GENOMIC DNA]</scope>
    <source>
        <strain evidence="4">DSM 16089</strain>
    </source>
</reference>
<evidence type="ECO:0000313" key="4">
    <source>
        <dbReference type="Proteomes" id="UP000183750"/>
    </source>
</evidence>
<dbReference type="RefSeq" id="WP_060928174.1">
    <property type="nucleotide sequence ID" value="NZ_FNSQ01000005.1"/>
</dbReference>
<dbReference type="InterPro" id="IPR006311">
    <property type="entry name" value="TAT_signal"/>
</dbReference>
<feature type="chain" id="PRO_5010374267" evidence="2">
    <location>
        <begin position="27"/>
        <end position="164"/>
    </location>
</feature>
<organism evidence="3 4">
    <name type="scientific">Microbacterium hydrocarbonoxydans</name>
    <dbReference type="NCBI Taxonomy" id="273678"/>
    <lineage>
        <taxon>Bacteria</taxon>
        <taxon>Bacillati</taxon>
        <taxon>Actinomycetota</taxon>
        <taxon>Actinomycetes</taxon>
        <taxon>Micrococcales</taxon>
        <taxon>Microbacteriaceae</taxon>
        <taxon>Microbacterium</taxon>
    </lineage>
</organism>
<evidence type="ECO:0000256" key="2">
    <source>
        <dbReference type="SAM" id="SignalP"/>
    </source>
</evidence>
<dbReference type="Proteomes" id="UP000183750">
    <property type="component" value="Unassembled WGS sequence"/>
</dbReference>
<dbReference type="AlphaFoldDB" id="A0A1H4LPT4"/>
<protein>
    <submittedName>
        <fullName evidence="3">Uncharacterized protein</fullName>
    </submittedName>
</protein>
<sequence length="164" mass="16927">MTISNRAVLALAASLLAAGALLTACAPELTPADPTPTSPSPSPTSTTTSSPEPAPSATAPSGAQPYAPFTAAELTQICIDATRSTFADDIEFESVDVRIEERTVEPRWLVLVPARTGGIDAEAQCTVGGTPSEPVIEMSSGSIERLSEEQIQNLIDGENEGGTE</sequence>
<evidence type="ECO:0000256" key="1">
    <source>
        <dbReference type="SAM" id="MobiDB-lite"/>
    </source>
</evidence>
<name>A0A1H4LPT4_9MICO</name>
<keyword evidence="4" id="KW-1185">Reference proteome</keyword>
<dbReference type="EMBL" id="FNSQ01000005">
    <property type="protein sequence ID" value="SEB72740.1"/>
    <property type="molecule type" value="Genomic_DNA"/>
</dbReference>
<accession>A0A1H4LPT4</accession>
<feature type="compositionally biased region" description="Low complexity" evidence="1">
    <location>
        <begin position="43"/>
        <end position="61"/>
    </location>
</feature>
<feature type="region of interest" description="Disordered" evidence="1">
    <location>
        <begin position="29"/>
        <end position="66"/>
    </location>
</feature>
<feature type="signal peptide" evidence="2">
    <location>
        <begin position="1"/>
        <end position="26"/>
    </location>
</feature>
<evidence type="ECO:0000313" key="3">
    <source>
        <dbReference type="EMBL" id="SEB72740.1"/>
    </source>
</evidence>